<dbReference type="AlphaFoldDB" id="A0A2T4UW48"/>
<name>A0A2T4UW48_9MICO</name>
<dbReference type="Proteomes" id="UP000241085">
    <property type="component" value="Unassembled WGS sequence"/>
</dbReference>
<sequence length="168" mass="16475">MSTRTPVDERLRRVAALLAGPVLAVGMLAGCTAPAAPETTASSPVAEATAGAPAEPAPVALVPGGSAEENLPFFEQVISGVVTADAEAPGLSVVDALVAAGFSKESMQLTADETSIGLDADTVLVSVKLGGSCLLGQYGPKSDGVHAVVAAPIATGACLVGRTVPLEG</sequence>
<protein>
    <recommendedName>
        <fullName evidence="2">DUF6993 domain-containing protein</fullName>
    </recommendedName>
</protein>
<evidence type="ECO:0000256" key="1">
    <source>
        <dbReference type="SAM" id="SignalP"/>
    </source>
</evidence>
<feature type="domain" description="DUF6993" evidence="2">
    <location>
        <begin position="81"/>
        <end position="161"/>
    </location>
</feature>
<feature type="chain" id="PRO_5015656863" description="DUF6993 domain-containing protein" evidence="1">
    <location>
        <begin position="36"/>
        <end position="168"/>
    </location>
</feature>
<dbReference type="InterPro" id="IPR054262">
    <property type="entry name" value="DUF6993"/>
</dbReference>
<organism evidence="3 4">
    <name type="scientific">Rathayibacter caricis DSM 15933</name>
    <dbReference type="NCBI Taxonomy" id="1328867"/>
    <lineage>
        <taxon>Bacteria</taxon>
        <taxon>Bacillati</taxon>
        <taxon>Actinomycetota</taxon>
        <taxon>Actinomycetes</taxon>
        <taxon>Micrococcales</taxon>
        <taxon>Microbacteriaceae</taxon>
        <taxon>Rathayibacter</taxon>
    </lineage>
</organism>
<reference evidence="3 4" key="1">
    <citation type="submission" date="2018-03" db="EMBL/GenBank/DDBJ databases">
        <title>Bacteriophage NCPPB3778 and a type I-E CRISPR drive the evolution of the US Biological Select Agent, Rathayibacter toxicus.</title>
        <authorList>
            <person name="Davis E.W.II."/>
            <person name="Tabima J.F."/>
            <person name="Weisberg A.J."/>
            <person name="Dantas Lopes L."/>
            <person name="Wiseman M.S."/>
            <person name="Wiseman M.S."/>
            <person name="Pupko T."/>
            <person name="Belcher M.S."/>
            <person name="Sechler A.J."/>
            <person name="Tancos M.A."/>
            <person name="Schroeder B.K."/>
            <person name="Murray T.D."/>
            <person name="Luster D.G."/>
            <person name="Schneider W.L."/>
            <person name="Rogers E."/>
            <person name="Andreote F.D."/>
            <person name="Grunwald N.J."/>
            <person name="Putnam M.L."/>
            <person name="Chang J.H."/>
        </authorList>
    </citation>
    <scope>NUCLEOTIDE SEQUENCE [LARGE SCALE GENOMIC DNA]</scope>
    <source>
        <strain evidence="3 4">DSM 15933</strain>
    </source>
</reference>
<keyword evidence="1" id="KW-0732">Signal</keyword>
<feature type="signal peptide" evidence="1">
    <location>
        <begin position="1"/>
        <end position="35"/>
    </location>
</feature>
<dbReference type="EMBL" id="PZPL01000001">
    <property type="protein sequence ID" value="PTL73758.1"/>
    <property type="molecule type" value="Genomic_DNA"/>
</dbReference>
<dbReference type="RefSeq" id="WP_107575116.1">
    <property type="nucleotide sequence ID" value="NZ_PZPL01000001.1"/>
</dbReference>
<gene>
    <name evidence="3" type="ORF">C1I63_13540</name>
</gene>
<dbReference type="Pfam" id="PF22504">
    <property type="entry name" value="DUF6993"/>
    <property type="match status" value="1"/>
</dbReference>
<evidence type="ECO:0000259" key="2">
    <source>
        <dbReference type="Pfam" id="PF22504"/>
    </source>
</evidence>
<proteinExistence type="predicted"/>
<evidence type="ECO:0000313" key="3">
    <source>
        <dbReference type="EMBL" id="PTL73758.1"/>
    </source>
</evidence>
<accession>A0A2T4UW48</accession>
<keyword evidence="4" id="KW-1185">Reference proteome</keyword>
<dbReference type="PROSITE" id="PS51257">
    <property type="entry name" value="PROKAR_LIPOPROTEIN"/>
    <property type="match status" value="1"/>
</dbReference>
<evidence type="ECO:0000313" key="4">
    <source>
        <dbReference type="Proteomes" id="UP000241085"/>
    </source>
</evidence>
<comment type="caution">
    <text evidence="3">The sequence shown here is derived from an EMBL/GenBank/DDBJ whole genome shotgun (WGS) entry which is preliminary data.</text>
</comment>